<dbReference type="GO" id="GO:0071269">
    <property type="term" value="P:L-homocysteine biosynthetic process"/>
    <property type="evidence" value="ECO:0007669"/>
    <property type="project" value="TreeGrafter"/>
</dbReference>
<keyword evidence="3" id="KW-0808">Transferase</keyword>
<comment type="cofactor">
    <cofactor evidence="1">
        <name>pyridoxal 5'-phosphate</name>
        <dbReference type="ChEBI" id="CHEBI:597326"/>
    </cofactor>
</comment>
<dbReference type="GO" id="GO:0019346">
    <property type="term" value="P:transsulfuration"/>
    <property type="evidence" value="ECO:0007669"/>
    <property type="project" value="InterPro"/>
</dbReference>
<dbReference type="Proteomes" id="UP001215598">
    <property type="component" value="Unassembled WGS sequence"/>
</dbReference>
<dbReference type="GO" id="GO:0005737">
    <property type="term" value="C:cytoplasm"/>
    <property type="evidence" value="ECO:0007669"/>
    <property type="project" value="TreeGrafter"/>
</dbReference>
<dbReference type="InterPro" id="IPR000277">
    <property type="entry name" value="Cys/Met-Metab_PyrdxlP-dep_enz"/>
</dbReference>
<dbReference type="InterPro" id="IPR015424">
    <property type="entry name" value="PyrdxlP-dep_Trfase"/>
</dbReference>
<dbReference type="InterPro" id="IPR015422">
    <property type="entry name" value="PyrdxlP-dep_Trfase_small"/>
</dbReference>
<gene>
    <name evidence="6" type="ORF">B0H16DRAFT_1741141</name>
</gene>
<dbReference type="GO" id="GO:0003961">
    <property type="term" value="F:O-acetylhomoserine aminocarboxypropyltransferase activity"/>
    <property type="evidence" value="ECO:0007669"/>
    <property type="project" value="TreeGrafter"/>
</dbReference>
<dbReference type="PANTHER" id="PTHR43797:SF2">
    <property type="entry name" value="HOMOCYSTEINE_CYSTEINE SYNTHASE"/>
    <property type="match status" value="1"/>
</dbReference>
<evidence type="ECO:0000256" key="1">
    <source>
        <dbReference type="ARBA" id="ARBA00001933"/>
    </source>
</evidence>
<comment type="caution">
    <text evidence="6">The sequence shown here is derived from an EMBL/GenBank/DDBJ whole genome shotgun (WGS) entry which is preliminary data.</text>
</comment>
<comment type="similarity">
    <text evidence="2">Belongs to the trans-sulfuration enzymes family.</text>
</comment>
<name>A0AAD7MH25_9AGAR</name>
<evidence type="ECO:0000313" key="6">
    <source>
        <dbReference type="EMBL" id="KAJ7716616.1"/>
    </source>
</evidence>
<keyword evidence="4" id="KW-0663">Pyridoxal phosphate</keyword>
<evidence type="ECO:0000256" key="5">
    <source>
        <dbReference type="SAM" id="MobiDB-lite"/>
    </source>
</evidence>
<keyword evidence="7" id="KW-1185">Reference proteome</keyword>
<feature type="region of interest" description="Disordered" evidence="5">
    <location>
        <begin position="113"/>
        <end position="141"/>
    </location>
</feature>
<evidence type="ECO:0000256" key="2">
    <source>
        <dbReference type="ARBA" id="ARBA00009077"/>
    </source>
</evidence>
<feature type="compositionally biased region" description="Basic and acidic residues" evidence="5">
    <location>
        <begin position="125"/>
        <end position="137"/>
    </location>
</feature>
<dbReference type="InterPro" id="IPR015421">
    <property type="entry name" value="PyrdxlP-dep_Trfase_major"/>
</dbReference>
<dbReference type="EMBL" id="JARKIB010000289">
    <property type="protein sequence ID" value="KAJ7716616.1"/>
    <property type="molecule type" value="Genomic_DNA"/>
</dbReference>
<dbReference type="PANTHER" id="PTHR43797">
    <property type="entry name" value="HOMOCYSTEINE/CYSTEINE SYNTHASE"/>
    <property type="match status" value="1"/>
</dbReference>
<dbReference type="Gene3D" id="3.40.640.10">
    <property type="entry name" value="Type I PLP-dependent aspartate aminotransferase-like (Major domain)"/>
    <property type="match status" value="2"/>
</dbReference>
<dbReference type="Gene3D" id="3.90.1150.10">
    <property type="entry name" value="Aspartate Aminotransferase, domain 1"/>
    <property type="match status" value="1"/>
</dbReference>
<dbReference type="AlphaFoldDB" id="A0AAD7MH25"/>
<dbReference type="GO" id="GO:0030170">
    <property type="term" value="F:pyridoxal phosphate binding"/>
    <property type="evidence" value="ECO:0007669"/>
    <property type="project" value="InterPro"/>
</dbReference>
<dbReference type="SUPFAM" id="SSF53383">
    <property type="entry name" value="PLP-dependent transferases"/>
    <property type="match status" value="1"/>
</dbReference>
<proteinExistence type="inferred from homology"/>
<protein>
    <submittedName>
        <fullName evidence="6">Uncharacterized protein</fullName>
    </submittedName>
</protein>
<feature type="region of interest" description="Disordered" evidence="5">
    <location>
        <begin position="241"/>
        <end position="262"/>
    </location>
</feature>
<accession>A0AAD7MH25</accession>
<reference evidence="6" key="1">
    <citation type="submission" date="2023-03" db="EMBL/GenBank/DDBJ databases">
        <title>Massive genome expansion in bonnet fungi (Mycena s.s.) driven by repeated elements and novel gene families across ecological guilds.</title>
        <authorList>
            <consortium name="Lawrence Berkeley National Laboratory"/>
            <person name="Harder C.B."/>
            <person name="Miyauchi S."/>
            <person name="Viragh M."/>
            <person name="Kuo A."/>
            <person name="Thoen E."/>
            <person name="Andreopoulos B."/>
            <person name="Lu D."/>
            <person name="Skrede I."/>
            <person name="Drula E."/>
            <person name="Henrissat B."/>
            <person name="Morin E."/>
            <person name="Kohler A."/>
            <person name="Barry K."/>
            <person name="LaButti K."/>
            <person name="Morin E."/>
            <person name="Salamov A."/>
            <person name="Lipzen A."/>
            <person name="Mereny Z."/>
            <person name="Hegedus B."/>
            <person name="Baldrian P."/>
            <person name="Stursova M."/>
            <person name="Weitz H."/>
            <person name="Taylor A."/>
            <person name="Grigoriev I.V."/>
            <person name="Nagy L.G."/>
            <person name="Martin F."/>
            <person name="Kauserud H."/>
        </authorList>
    </citation>
    <scope>NUCLEOTIDE SEQUENCE</scope>
    <source>
        <strain evidence="6">CBHHK182m</strain>
    </source>
</reference>
<dbReference type="GO" id="GO:0004124">
    <property type="term" value="F:cysteine synthase activity"/>
    <property type="evidence" value="ECO:0007669"/>
    <property type="project" value="TreeGrafter"/>
</dbReference>
<sequence>MDRTRRHPTLFLCLPPTSSHLPPSSSVAHAAHIPLVVDNTFGMAGWLARPLDLGADILSRVRRPRPSGSAGMGRRLEGGFFRCDERWARTRRGSVDACEIECEYGRSRLAGARTRSAGTGGGRRTSGERGPGMERLPDTNGQTRGIWRHVAECGVSGGIHRLCAVARERRCCGRAYETIRLPTVAVETRQELRWVTSSAAATKGRTGTWIEASLPKTYASWAYWSLARRRLPPWCVRTAGAGGRGHGISSSSRAPPTDDSRSLAEYGRGDVSAIFSLWASRRGPCLRPACTTCLTSSLATLFSCQNIGSGGASAPYGCERGITTLGVLVPCMLLLWLQSTCIRVLVYVCLCERTVRLRAGHMKNMRVFVDRLDGAAVDVIVDEFAMRRLEGIVLECDTLRTYAVGMTRCDVTTFGSLVRACMSLGLTPPPRRQRSVPSPCTRALRSPLWSSPSSSHVKLPSPLTPLVFPAFTEPAEGYHGLVFSEAFGPAAYAVRVRVEMLRDLGPALNPFAVFLLLQGLETLSLRAAKHCANAAELAAFLSTNLHVAWTLRPGVFGGVLNFGVKGDSARASKVVDLLKLASNLANLGDAKTLVIHPASTTHQQL</sequence>
<dbReference type="GO" id="GO:0006535">
    <property type="term" value="P:cysteine biosynthetic process from serine"/>
    <property type="evidence" value="ECO:0007669"/>
    <property type="project" value="TreeGrafter"/>
</dbReference>
<organism evidence="6 7">
    <name type="scientific">Mycena metata</name>
    <dbReference type="NCBI Taxonomy" id="1033252"/>
    <lineage>
        <taxon>Eukaryota</taxon>
        <taxon>Fungi</taxon>
        <taxon>Dikarya</taxon>
        <taxon>Basidiomycota</taxon>
        <taxon>Agaricomycotina</taxon>
        <taxon>Agaricomycetes</taxon>
        <taxon>Agaricomycetidae</taxon>
        <taxon>Agaricales</taxon>
        <taxon>Marasmiineae</taxon>
        <taxon>Mycenaceae</taxon>
        <taxon>Mycena</taxon>
    </lineage>
</organism>
<evidence type="ECO:0000313" key="7">
    <source>
        <dbReference type="Proteomes" id="UP001215598"/>
    </source>
</evidence>
<dbReference type="Pfam" id="PF01053">
    <property type="entry name" value="Cys_Met_Meta_PP"/>
    <property type="match status" value="1"/>
</dbReference>
<dbReference type="InterPro" id="IPR006235">
    <property type="entry name" value="OAc-hSer/O-AcSer_sulfhydrylase"/>
</dbReference>
<evidence type="ECO:0000256" key="3">
    <source>
        <dbReference type="ARBA" id="ARBA00022679"/>
    </source>
</evidence>
<evidence type="ECO:0000256" key="4">
    <source>
        <dbReference type="ARBA" id="ARBA00022898"/>
    </source>
</evidence>